<accession>A0ABV8BRB5</accession>
<organism evidence="4 5">
    <name type="scientific">Lentzea rhizosphaerae</name>
    <dbReference type="NCBI Taxonomy" id="2041025"/>
    <lineage>
        <taxon>Bacteria</taxon>
        <taxon>Bacillati</taxon>
        <taxon>Actinomycetota</taxon>
        <taxon>Actinomycetes</taxon>
        <taxon>Pseudonocardiales</taxon>
        <taxon>Pseudonocardiaceae</taxon>
        <taxon>Lentzea</taxon>
    </lineage>
</organism>
<proteinExistence type="predicted"/>
<dbReference type="SUPFAM" id="SSF46894">
    <property type="entry name" value="C-terminal effector domain of the bipartite response regulators"/>
    <property type="match status" value="1"/>
</dbReference>
<keyword evidence="1" id="KW-0547">Nucleotide-binding</keyword>
<dbReference type="Pfam" id="PF00196">
    <property type="entry name" value="GerE"/>
    <property type="match status" value="1"/>
</dbReference>
<dbReference type="Proteomes" id="UP001595690">
    <property type="component" value="Unassembled WGS sequence"/>
</dbReference>
<dbReference type="EMBL" id="JBHRZI010000012">
    <property type="protein sequence ID" value="MFC3892772.1"/>
    <property type="molecule type" value="Genomic_DNA"/>
</dbReference>
<feature type="domain" description="HTH luxR-type" evidence="3">
    <location>
        <begin position="834"/>
        <end position="899"/>
    </location>
</feature>
<dbReference type="PROSITE" id="PS50043">
    <property type="entry name" value="HTH_LUXR_2"/>
    <property type="match status" value="1"/>
</dbReference>
<dbReference type="PANTHER" id="PTHR16305">
    <property type="entry name" value="TESTICULAR SOLUBLE ADENYLYL CYCLASE"/>
    <property type="match status" value="1"/>
</dbReference>
<dbReference type="PRINTS" id="PR00038">
    <property type="entry name" value="HTHLUXR"/>
</dbReference>
<sequence length="899" mass="95250">MVNNWDDRSDIRACLRSAVSALMAGSGGVVLVEGEVGMGYGRELAFARALAVSRNACTYLARADELARWTPLAVLCQALGETVWGSRPPDLLRSIGDRSGEGPVLIALDHLQWADPMTLSALKSFPSALRDRPVLWLLARRDGIGVATEVERLFDHLESEGATRLRLRPLSAAAVERMLTGFAGRAPDGDLVVLAAGAGGNPTLLTALLDGLREEHGAAIGDGAAVWSSRPLPGKVVAVVQRMLAGCEAETISVLEVAAIFGTTFRVADIADVLGRTAGDILRAVREALRARLVVPGDVPDSLSFRYDLVRRVLQESVTPSVAAALHRQVGLLLLRRSGSAAEAADHLVRGALPGDTQAIWALADAAAQALDTAPTEAAEISLRALRLTRPGSADHHRLLDVRVTALLRLGRLVEAEELASAGLAVAPPDEHGVRLGAALATVRVLNGRYRSAVTVAEQMLVGDASSSDHERVQATRICALIANGDHQEACRLAEVAVTGEEDRTVLAGTARLVLATQRWAEGDVTASFELMKEAVRCGPGGWRDVPTPHPQMALAAALATVGDIRAAEEAFAEAESLVQHATDVGSDLALRVVGAWVKARAGRVEEAAEVVEAAFELSEELGVTWWTSLMTTVLATAALRRGDPTAARLHLGMAPESRLPYFRAYHVWTALQVEAARTSQGAALSVFATSHPELLEQPAPLLLEPGAAAWLVRAARSADDRDLVRMVVAASAELARRNPGFPALAAAAAHARGVARGDAAALTAAVDQYTDPWAKASAAEDLAAADGAGAVAALETAMAGFTAVDSTRDVARIRSKLREAGVRRRHWTYTDRPATGWESLTDTEREVAELVAGGLTNRQVAARMFVSPHTVHAHLGRIFRKLGIASRVELTGLRHRIA</sequence>
<dbReference type="SUPFAM" id="SSF48452">
    <property type="entry name" value="TPR-like"/>
    <property type="match status" value="2"/>
</dbReference>
<keyword evidence="2" id="KW-0067">ATP-binding</keyword>
<evidence type="ECO:0000313" key="4">
    <source>
        <dbReference type="EMBL" id="MFC3892772.1"/>
    </source>
</evidence>
<dbReference type="InterPro" id="IPR000792">
    <property type="entry name" value="Tscrpt_reg_LuxR_C"/>
</dbReference>
<dbReference type="SMART" id="SM00421">
    <property type="entry name" value="HTH_LUXR"/>
    <property type="match status" value="1"/>
</dbReference>
<dbReference type="InterPro" id="IPR016032">
    <property type="entry name" value="Sig_transdc_resp-reg_C-effctor"/>
</dbReference>
<comment type="caution">
    <text evidence="4">The sequence shown here is derived from an EMBL/GenBank/DDBJ whole genome shotgun (WGS) entry which is preliminary data.</text>
</comment>
<evidence type="ECO:0000259" key="3">
    <source>
        <dbReference type="PROSITE" id="PS50043"/>
    </source>
</evidence>
<protein>
    <submittedName>
        <fullName evidence="4">LuxR C-terminal-related transcriptional regulator</fullName>
    </submittedName>
</protein>
<dbReference type="Gene3D" id="1.25.40.10">
    <property type="entry name" value="Tetratricopeptide repeat domain"/>
    <property type="match status" value="1"/>
</dbReference>
<evidence type="ECO:0000256" key="1">
    <source>
        <dbReference type="ARBA" id="ARBA00022741"/>
    </source>
</evidence>
<dbReference type="Gene3D" id="1.10.10.10">
    <property type="entry name" value="Winged helix-like DNA-binding domain superfamily/Winged helix DNA-binding domain"/>
    <property type="match status" value="1"/>
</dbReference>
<dbReference type="PROSITE" id="PS00622">
    <property type="entry name" value="HTH_LUXR_1"/>
    <property type="match status" value="1"/>
</dbReference>
<dbReference type="PANTHER" id="PTHR16305:SF35">
    <property type="entry name" value="TRANSCRIPTIONAL ACTIVATOR DOMAIN"/>
    <property type="match status" value="1"/>
</dbReference>
<dbReference type="CDD" id="cd06170">
    <property type="entry name" value="LuxR_C_like"/>
    <property type="match status" value="1"/>
</dbReference>
<gene>
    <name evidence="4" type="ORF">ACFOWZ_14935</name>
</gene>
<evidence type="ECO:0000313" key="5">
    <source>
        <dbReference type="Proteomes" id="UP001595690"/>
    </source>
</evidence>
<keyword evidence="5" id="KW-1185">Reference proteome</keyword>
<dbReference type="InterPro" id="IPR036388">
    <property type="entry name" value="WH-like_DNA-bd_sf"/>
</dbReference>
<dbReference type="RefSeq" id="WP_382372727.1">
    <property type="nucleotide sequence ID" value="NZ_JBHRZI010000012.1"/>
</dbReference>
<name>A0ABV8BRB5_9PSEU</name>
<evidence type="ECO:0000256" key="2">
    <source>
        <dbReference type="ARBA" id="ARBA00022840"/>
    </source>
</evidence>
<dbReference type="InterPro" id="IPR011990">
    <property type="entry name" value="TPR-like_helical_dom_sf"/>
</dbReference>
<reference evidence="5" key="1">
    <citation type="journal article" date="2019" name="Int. J. Syst. Evol. Microbiol.">
        <title>The Global Catalogue of Microorganisms (GCM) 10K type strain sequencing project: providing services to taxonomists for standard genome sequencing and annotation.</title>
        <authorList>
            <consortium name="The Broad Institute Genomics Platform"/>
            <consortium name="The Broad Institute Genome Sequencing Center for Infectious Disease"/>
            <person name="Wu L."/>
            <person name="Ma J."/>
        </authorList>
    </citation>
    <scope>NUCLEOTIDE SEQUENCE [LARGE SCALE GENOMIC DNA]</scope>
    <source>
        <strain evidence="5">CGMCC 4.7405</strain>
    </source>
</reference>